<keyword evidence="3" id="KW-0732">Signal</keyword>
<accession>A0A9K3LII7</accession>
<evidence type="ECO:0000256" key="3">
    <source>
        <dbReference type="SAM" id="SignalP"/>
    </source>
</evidence>
<keyword evidence="2" id="KW-1133">Transmembrane helix</keyword>
<name>A0A9K3LII7_9STRA</name>
<feature type="signal peptide" evidence="3">
    <location>
        <begin position="1"/>
        <end position="20"/>
    </location>
</feature>
<keyword evidence="2" id="KW-0472">Membrane</keyword>
<gene>
    <name evidence="4" type="ORF">IV203_025904</name>
</gene>
<evidence type="ECO:0000256" key="2">
    <source>
        <dbReference type="SAM" id="Phobius"/>
    </source>
</evidence>
<reference evidence="4" key="1">
    <citation type="journal article" date="2021" name="Sci. Rep.">
        <title>Diploid genomic architecture of Nitzschia inconspicua, an elite biomass production diatom.</title>
        <authorList>
            <person name="Oliver A."/>
            <person name="Podell S."/>
            <person name="Pinowska A."/>
            <person name="Traller J.C."/>
            <person name="Smith S.R."/>
            <person name="McClure R."/>
            <person name="Beliaev A."/>
            <person name="Bohutskyi P."/>
            <person name="Hill E.A."/>
            <person name="Rabines A."/>
            <person name="Zheng H."/>
            <person name="Allen L.Z."/>
            <person name="Kuo A."/>
            <person name="Grigoriev I.V."/>
            <person name="Allen A.E."/>
            <person name="Hazlebeck D."/>
            <person name="Allen E.E."/>
        </authorList>
    </citation>
    <scope>NUCLEOTIDE SEQUENCE</scope>
    <source>
        <strain evidence="4">Hildebrandi</strain>
    </source>
</reference>
<dbReference type="OrthoDB" id="5813at2759"/>
<feature type="compositionally biased region" description="Low complexity" evidence="1">
    <location>
        <begin position="96"/>
        <end position="110"/>
    </location>
</feature>
<keyword evidence="5" id="KW-1185">Reference proteome</keyword>
<protein>
    <submittedName>
        <fullName evidence="4">Uncharacterized protein</fullName>
    </submittedName>
</protein>
<evidence type="ECO:0000256" key="1">
    <source>
        <dbReference type="SAM" id="MobiDB-lite"/>
    </source>
</evidence>
<dbReference type="Proteomes" id="UP000693970">
    <property type="component" value="Unassembled WGS sequence"/>
</dbReference>
<feature type="region of interest" description="Disordered" evidence="1">
    <location>
        <begin position="63"/>
        <end position="136"/>
    </location>
</feature>
<evidence type="ECO:0000313" key="4">
    <source>
        <dbReference type="EMBL" id="KAG7362238.1"/>
    </source>
</evidence>
<feature type="chain" id="PRO_5039925925" evidence="3">
    <location>
        <begin position="21"/>
        <end position="379"/>
    </location>
</feature>
<proteinExistence type="predicted"/>
<comment type="caution">
    <text evidence="4">The sequence shown here is derived from an EMBL/GenBank/DDBJ whole genome shotgun (WGS) entry which is preliminary data.</text>
</comment>
<keyword evidence="2" id="KW-0812">Transmembrane</keyword>
<reference evidence="4" key="2">
    <citation type="submission" date="2021-04" db="EMBL/GenBank/DDBJ databases">
        <authorList>
            <person name="Podell S."/>
        </authorList>
    </citation>
    <scope>NUCLEOTIDE SEQUENCE</scope>
    <source>
        <strain evidence="4">Hildebrandi</strain>
    </source>
</reference>
<feature type="compositionally biased region" description="Acidic residues" evidence="1">
    <location>
        <begin position="121"/>
        <end position="136"/>
    </location>
</feature>
<organism evidence="4 5">
    <name type="scientific">Nitzschia inconspicua</name>
    <dbReference type="NCBI Taxonomy" id="303405"/>
    <lineage>
        <taxon>Eukaryota</taxon>
        <taxon>Sar</taxon>
        <taxon>Stramenopiles</taxon>
        <taxon>Ochrophyta</taxon>
        <taxon>Bacillariophyta</taxon>
        <taxon>Bacillariophyceae</taxon>
        <taxon>Bacillariophycidae</taxon>
        <taxon>Bacillariales</taxon>
        <taxon>Bacillariaceae</taxon>
        <taxon>Nitzschia</taxon>
    </lineage>
</organism>
<dbReference type="AlphaFoldDB" id="A0A9K3LII7"/>
<evidence type="ECO:0000313" key="5">
    <source>
        <dbReference type="Proteomes" id="UP000693970"/>
    </source>
</evidence>
<sequence length="379" mass="41290">MTRHCNFSLGLLLLTTLSSAMVVVVDSFSPPSSHLSPRSASISSTITCQEVFSSTRFLSRNRIIRLQATTPSSSGGKKKRRRRRKDAPPPEDDSTTKATTSKTATQTSSSPSMEVGKNENFDNDDEEEEEDDDDEMEDVDIATIKDVASFSFDGNIEGVSVGSASAPSTFVPTAENEDVSGAIPLPDIKDTLRKKQAQAELDRIEQEQDLAQSNKIDRNDRKALLKLLEQQPYADADDSFFEEQEYTTVSALLGERAKPFLGIPTGPLQVGHFIGALVIVLMAFVEYPGFPLTNLPTPLRGALQGGLGVVYAINIVLAVLAAFKAGERGQPAVLWIAKTFSVGGLAYDQLTQLPTLEEMEKAKARKGKRALKNLKKSKY</sequence>
<dbReference type="EMBL" id="JAGRRH010000012">
    <property type="protein sequence ID" value="KAG7362238.1"/>
    <property type="molecule type" value="Genomic_DNA"/>
</dbReference>
<feature type="compositionally biased region" description="Basic residues" evidence="1">
    <location>
        <begin position="76"/>
        <end position="85"/>
    </location>
</feature>
<feature type="transmembrane region" description="Helical" evidence="2">
    <location>
        <begin position="302"/>
        <end position="323"/>
    </location>
</feature>